<evidence type="ECO:0000259" key="3">
    <source>
        <dbReference type="Pfam" id="PF07245"/>
    </source>
</evidence>
<keyword evidence="2" id="KW-0812">Transmembrane</keyword>
<dbReference type="AlphaFoldDB" id="A0A0D6L8V5"/>
<evidence type="ECO:0000256" key="2">
    <source>
        <dbReference type="SAM" id="Phobius"/>
    </source>
</evidence>
<feature type="domain" description="Phlebovirus glycoprotein G2 fusion" evidence="3">
    <location>
        <begin position="293"/>
        <end position="597"/>
    </location>
</feature>
<feature type="transmembrane region" description="Helical" evidence="2">
    <location>
        <begin position="220"/>
        <end position="243"/>
    </location>
</feature>
<organism evidence="5 6">
    <name type="scientific">Ancylostoma ceylanicum</name>
    <dbReference type="NCBI Taxonomy" id="53326"/>
    <lineage>
        <taxon>Eukaryota</taxon>
        <taxon>Metazoa</taxon>
        <taxon>Ecdysozoa</taxon>
        <taxon>Nematoda</taxon>
        <taxon>Chromadorea</taxon>
        <taxon>Rhabditida</taxon>
        <taxon>Rhabditina</taxon>
        <taxon>Rhabditomorpha</taxon>
        <taxon>Strongyloidea</taxon>
        <taxon>Ancylostomatidae</taxon>
        <taxon>Ancylostomatinae</taxon>
        <taxon>Ancylostoma</taxon>
    </lineage>
</organism>
<protein>
    <recommendedName>
        <fullName evidence="7">Phlebovirus glycoprotein G2 fusion domain-containing protein</fullName>
    </recommendedName>
</protein>
<dbReference type="Gene3D" id="2.60.98.50">
    <property type="match status" value="1"/>
</dbReference>
<evidence type="ECO:0000313" key="6">
    <source>
        <dbReference type="Proteomes" id="UP000054495"/>
    </source>
</evidence>
<feature type="region of interest" description="Disordered" evidence="1">
    <location>
        <begin position="29"/>
        <end position="81"/>
    </location>
</feature>
<evidence type="ECO:0000259" key="4">
    <source>
        <dbReference type="Pfam" id="PF19019"/>
    </source>
</evidence>
<feature type="transmembrane region" description="Helical" evidence="2">
    <location>
        <begin position="749"/>
        <end position="777"/>
    </location>
</feature>
<feature type="compositionally biased region" description="Polar residues" evidence="1">
    <location>
        <begin position="58"/>
        <end position="70"/>
    </location>
</feature>
<sequence>MPNHHVLQRPLNKVFPLEIRSFEQEVDNTAEPDIANFDQVDNTVEPDSTHVGNEETSDVNTGTSNSTSNKATRRNMPRSSKTRAYEVIQNFERELDSPVTQINMSKWIMLPIMMCLINAVSAQSRVNIMCKNGTVILQPQKTQFEVCFNNECKEFINSTHIVKLKIPVSPLEKSVNVSVVFPQFNLSETVTCAPPSFCDGSTQIMTRALLGNPHCWPTGAIITLAIIAYIILTVMMVCVSVTVKRITRRAKKSTADSHEDYLLDTFNPKPLGLSTTVTIAVLLLATITNVDSCQHGFMRHTVDLVCDNHGKCTYEYNQEVLFNHIHSELCIYARHGNKTVGTIKIRRKSLRLMCAKISNFFTRDSTHKIFHATRCSEAGSCTENRCNTLKPNETVRELAEAAIYPGYSACENTCGGLVCGCFLPMPACTFIRLAHIPKSETVFEVINCLDWKPFVQLEVEFLYKNVERKFDVNLIPYISQDHDELSLNVISLQEPHSALMSRRFATSKSETLMIPHNYELPVECSSEAMASLDFKNCENKMVCVCKNFKAPQLCHCPENSIEDIRADAGNRLPIITPSMEIHAENDRIYALSRKSEMTLSIRSNILIESADLIIDQPCAPQLSTIRGCYSCQEGAELNATCTSKLESIITIYCDDHVFTIECGPENKTSTILLEFNNSVIAQKCHAKCEGEEIMLELRGSLLYHPRTRSEITFVNQSSWTASWSTLTDFHLPDMEPIIKMVKHHWKTTLAAVGTVTVLLGLTYACGPAIIIFAAQAAIFFGKFVLKATWNFLQLCRSAFLYLRRLKIPCESRA</sequence>
<gene>
    <name evidence="5" type="ORF">ANCCEY_14823</name>
</gene>
<dbReference type="EMBL" id="KE126537">
    <property type="protein sequence ID" value="EPB66086.1"/>
    <property type="molecule type" value="Genomic_DNA"/>
</dbReference>
<keyword evidence="2" id="KW-0472">Membrane</keyword>
<accession>A0A0D6L8V5</accession>
<dbReference type="Gene3D" id="2.60.40.3770">
    <property type="match status" value="1"/>
</dbReference>
<keyword evidence="2" id="KW-1133">Transmembrane helix</keyword>
<dbReference type="Proteomes" id="UP000054495">
    <property type="component" value="Unassembled WGS sequence"/>
</dbReference>
<reference evidence="5 6" key="1">
    <citation type="submission" date="2013-05" db="EMBL/GenBank/DDBJ databases">
        <title>Draft genome of the parasitic nematode Anyclostoma ceylanicum.</title>
        <authorList>
            <person name="Mitreva M."/>
        </authorList>
    </citation>
    <scope>NUCLEOTIDE SEQUENCE [LARGE SCALE GENOMIC DNA]</scope>
</reference>
<keyword evidence="6" id="KW-1185">Reference proteome</keyword>
<feature type="domain" description="Phlebovirus glycoprotein G2 C-terminal" evidence="4">
    <location>
        <begin position="618"/>
        <end position="702"/>
    </location>
</feature>
<dbReference type="Pfam" id="PF19019">
    <property type="entry name" value="Phlebo_G2_C"/>
    <property type="match status" value="1"/>
</dbReference>
<name>A0A0D6L8V5_9BILA</name>
<dbReference type="InterPro" id="IPR043603">
    <property type="entry name" value="Phlebo_G2_C"/>
</dbReference>
<dbReference type="Pfam" id="PF07245">
    <property type="entry name" value="Phlebovirus_G2"/>
    <property type="match status" value="1"/>
</dbReference>
<dbReference type="InterPro" id="IPR009878">
    <property type="entry name" value="Phlebovirus_G2_fusion"/>
</dbReference>
<proteinExistence type="predicted"/>
<evidence type="ECO:0008006" key="7">
    <source>
        <dbReference type="Google" id="ProtNLM"/>
    </source>
</evidence>
<evidence type="ECO:0000313" key="5">
    <source>
        <dbReference type="EMBL" id="EPB66086.1"/>
    </source>
</evidence>
<evidence type="ECO:0000256" key="1">
    <source>
        <dbReference type="SAM" id="MobiDB-lite"/>
    </source>
</evidence>